<evidence type="ECO:0000256" key="3">
    <source>
        <dbReference type="ARBA" id="ARBA00022722"/>
    </source>
</evidence>
<keyword evidence="5 6" id="KW-0269">Exonuclease</keyword>
<dbReference type="SUPFAM" id="SSF116842">
    <property type="entry name" value="XseB-like"/>
    <property type="match status" value="1"/>
</dbReference>
<dbReference type="GO" id="GO:0009318">
    <property type="term" value="C:exodeoxyribonuclease VII complex"/>
    <property type="evidence" value="ECO:0007669"/>
    <property type="project" value="UniProtKB-UniRule"/>
</dbReference>
<sequence>MSEKSFEQALVELEQLVKELENGDIELNEAVKKYNEGMKLSAHCHELLQEAEEVIVKLMKDDKLEDFTE</sequence>
<dbReference type="KEGG" id="xcl:G4Z02_08000"/>
<evidence type="ECO:0000313" key="8">
    <source>
        <dbReference type="EMBL" id="QMS85686.1"/>
    </source>
</evidence>
<evidence type="ECO:0000256" key="1">
    <source>
        <dbReference type="ARBA" id="ARBA00009998"/>
    </source>
</evidence>
<dbReference type="GO" id="GO:0006308">
    <property type="term" value="P:DNA catabolic process"/>
    <property type="evidence" value="ECO:0007669"/>
    <property type="project" value="UniProtKB-UniRule"/>
</dbReference>
<proteinExistence type="inferred from homology"/>
<dbReference type="EMBL" id="CP048914">
    <property type="protein sequence ID" value="QMS85686.1"/>
    <property type="molecule type" value="Genomic_DNA"/>
</dbReference>
<evidence type="ECO:0000256" key="2">
    <source>
        <dbReference type="ARBA" id="ARBA00022490"/>
    </source>
</evidence>
<dbReference type="Gene3D" id="1.10.287.1040">
    <property type="entry name" value="Exonuclease VII, small subunit"/>
    <property type="match status" value="1"/>
</dbReference>
<keyword evidence="4 6" id="KW-0378">Hydrolase</keyword>
<comment type="catalytic activity">
    <reaction evidence="6">
        <text>Exonucleolytic cleavage in either 5'- to 3'- or 3'- to 5'-direction to yield nucleoside 5'-phosphates.</text>
        <dbReference type="EC" id="3.1.11.6"/>
    </reaction>
</comment>
<dbReference type="Pfam" id="PF02609">
    <property type="entry name" value="Exonuc_VII_S"/>
    <property type="match status" value="1"/>
</dbReference>
<dbReference type="NCBIfam" id="TIGR01280">
    <property type="entry name" value="xseB"/>
    <property type="match status" value="1"/>
</dbReference>
<evidence type="ECO:0000256" key="5">
    <source>
        <dbReference type="ARBA" id="ARBA00022839"/>
    </source>
</evidence>
<comment type="function">
    <text evidence="6">Bidirectionally degrades single-stranded DNA into large acid-insoluble oligonucleotides, which are then degraded further into small acid-soluble oligonucleotides.</text>
</comment>
<feature type="coiled-coil region" evidence="7">
    <location>
        <begin position="3"/>
        <end position="33"/>
    </location>
</feature>
<dbReference type="EC" id="3.1.11.6" evidence="6"/>
<dbReference type="InterPro" id="IPR003761">
    <property type="entry name" value="Exonuc_VII_S"/>
</dbReference>
<keyword evidence="7" id="KW-0175">Coiled coil</keyword>
<comment type="subcellular location">
    <subcellularLocation>
        <location evidence="6">Cytoplasm</location>
    </subcellularLocation>
</comment>
<accession>A0A7L7KTV3</accession>
<comment type="similarity">
    <text evidence="1 6">Belongs to the XseB family.</text>
</comment>
<protein>
    <recommendedName>
        <fullName evidence="6">Exodeoxyribonuclease 7 small subunit</fullName>
        <ecNumber evidence="6">3.1.11.6</ecNumber>
    </recommendedName>
    <alternativeName>
        <fullName evidence="6">Exodeoxyribonuclease VII small subunit</fullName>
        <shortName evidence="6">Exonuclease VII small subunit</shortName>
    </alternativeName>
</protein>
<keyword evidence="2 6" id="KW-0963">Cytoplasm</keyword>
<comment type="subunit">
    <text evidence="6">Heterooligomer composed of large and small subunits.</text>
</comment>
<name>A0A7L7KTV3_9MOLU</name>
<evidence type="ECO:0000256" key="4">
    <source>
        <dbReference type="ARBA" id="ARBA00022801"/>
    </source>
</evidence>
<keyword evidence="3 6" id="KW-0540">Nuclease</keyword>
<organism evidence="8 9">
    <name type="scientific">Candidatus Xianfuyuplasma coldseepsis</name>
    <dbReference type="NCBI Taxonomy" id="2782163"/>
    <lineage>
        <taxon>Bacteria</taxon>
        <taxon>Bacillati</taxon>
        <taxon>Mycoplasmatota</taxon>
        <taxon>Mollicutes</taxon>
        <taxon>Candidatus Izemoplasmatales</taxon>
        <taxon>Candidatus Izemoplasmataceae</taxon>
        <taxon>Candidatus Xianfuyuplasma</taxon>
    </lineage>
</organism>
<evidence type="ECO:0000256" key="6">
    <source>
        <dbReference type="HAMAP-Rule" id="MF_00337"/>
    </source>
</evidence>
<dbReference type="PIRSF" id="PIRSF006488">
    <property type="entry name" value="Exonuc_VII_S"/>
    <property type="match status" value="1"/>
</dbReference>
<dbReference type="InterPro" id="IPR037004">
    <property type="entry name" value="Exonuc_VII_ssu_sf"/>
</dbReference>
<gene>
    <name evidence="6 8" type="primary">xseB</name>
    <name evidence="8" type="ORF">G4Z02_08000</name>
</gene>
<dbReference type="Proteomes" id="UP000514720">
    <property type="component" value="Chromosome"/>
</dbReference>
<dbReference type="HAMAP" id="MF_00337">
    <property type="entry name" value="Exonuc_7_S"/>
    <property type="match status" value="1"/>
</dbReference>
<dbReference type="PANTHER" id="PTHR34137:SF1">
    <property type="entry name" value="EXODEOXYRIBONUCLEASE 7 SMALL SUBUNIT"/>
    <property type="match status" value="1"/>
</dbReference>
<dbReference type="PANTHER" id="PTHR34137">
    <property type="entry name" value="EXODEOXYRIBONUCLEASE 7 SMALL SUBUNIT"/>
    <property type="match status" value="1"/>
</dbReference>
<reference evidence="8 9" key="1">
    <citation type="submission" date="2020-02" db="EMBL/GenBank/DDBJ databases">
        <authorList>
            <person name="Zheng R.K."/>
            <person name="Sun C.M."/>
        </authorList>
    </citation>
    <scope>NUCLEOTIDE SEQUENCE [LARGE SCALE GENOMIC DNA]</scope>
    <source>
        <strain evidence="9">zrk13</strain>
    </source>
</reference>
<keyword evidence="9" id="KW-1185">Reference proteome</keyword>
<dbReference type="GO" id="GO:0005829">
    <property type="term" value="C:cytosol"/>
    <property type="evidence" value="ECO:0007669"/>
    <property type="project" value="TreeGrafter"/>
</dbReference>
<evidence type="ECO:0000313" key="9">
    <source>
        <dbReference type="Proteomes" id="UP000514720"/>
    </source>
</evidence>
<dbReference type="GO" id="GO:0008855">
    <property type="term" value="F:exodeoxyribonuclease VII activity"/>
    <property type="evidence" value="ECO:0007669"/>
    <property type="project" value="UniProtKB-UniRule"/>
</dbReference>
<dbReference type="RefSeq" id="WP_258877491.1">
    <property type="nucleotide sequence ID" value="NZ_CP048914.1"/>
</dbReference>
<dbReference type="AlphaFoldDB" id="A0A7L7KTV3"/>
<evidence type="ECO:0000256" key="7">
    <source>
        <dbReference type="SAM" id="Coils"/>
    </source>
</evidence>